<proteinExistence type="predicted"/>
<dbReference type="InterPro" id="IPR021740">
    <property type="entry name" value="Velvet"/>
</dbReference>
<evidence type="ECO:0000256" key="1">
    <source>
        <dbReference type="ARBA" id="ARBA00004123"/>
    </source>
</evidence>
<evidence type="ECO:0000256" key="2">
    <source>
        <dbReference type="ARBA" id="ARBA00023015"/>
    </source>
</evidence>
<keyword evidence="5" id="KW-0732">Signal</keyword>
<sequence>MIHRAFNISFLVVMCDACQKHTAPKTDGKASSSADINASGQLSTQVVRFPNGILDELEDNRYTATKLKNLVGASVASATKLYDLEGKLGIFFIFQDISLRTEGLFRLQFSLTDIGSPHSNSVNTATVSKVLAVVETDPFIVYTAKKYPGVVQSTALSKCFARQGIKIPIRKEKVNKTHITHKKSVRKSSIATVDLLEDDTEDDELE</sequence>
<evidence type="ECO:0000256" key="4">
    <source>
        <dbReference type="ARBA" id="ARBA00023242"/>
    </source>
</evidence>
<gene>
    <name evidence="7" type="ORF">MAM1_0214d08131</name>
</gene>
<feature type="domain" description="Velvet" evidence="6">
    <location>
        <begin position="1"/>
        <end position="170"/>
    </location>
</feature>
<keyword evidence="3" id="KW-0804">Transcription</keyword>
<name>A0A0C9MDA4_9FUNG</name>
<evidence type="ECO:0000259" key="6">
    <source>
        <dbReference type="PROSITE" id="PS51821"/>
    </source>
</evidence>
<accession>A0A0C9MDA4</accession>
<dbReference type="Proteomes" id="UP000053815">
    <property type="component" value="Unassembled WGS sequence"/>
</dbReference>
<dbReference type="InterPro" id="IPR037525">
    <property type="entry name" value="Velvet_dom"/>
</dbReference>
<dbReference type="InterPro" id="IPR038491">
    <property type="entry name" value="Velvet_dom_sf"/>
</dbReference>
<keyword evidence="2" id="KW-0805">Transcription regulation</keyword>
<keyword evidence="8" id="KW-1185">Reference proteome</keyword>
<dbReference type="PROSITE" id="PS51821">
    <property type="entry name" value="VELVET"/>
    <property type="match status" value="1"/>
</dbReference>
<dbReference type="PANTHER" id="PTHR33572:SF3">
    <property type="entry name" value="VELVET COMPLEX SUBUNIT B"/>
    <property type="match status" value="1"/>
</dbReference>
<reference evidence="7" key="1">
    <citation type="submission" date="2014-09" db="EMBL/GenBank/DDBJ databases">
        <title>Draft genome sequence of an oleaginous Mucoromycotina fungus Mucor ambiguus NBRC6742.</title>
        <authorList>
            <person name="Takeda I."/>
            <person name="Yamane N."/>
            <person name="Morita T."/>
            <person name="Tamano K."/>
            <person name="Machida M."/>
            <person name="Baker S."/>
            <person name="Koike H."/>
        </authorList>
    </citation>
    <scope>NUCLEOTIDE SEQUENCE</scope>
    <source>
        <strain evidence="7">NBRC 6742</strain>
    </source>
</reference>
<dbReference type="EMBL" id="DF836503">
    <property type="protein sequence ID" value="GAN08616.1"/>
    <property type="molecule type" value="Genomic_DNA"/>
</dbReference>
<dbReference type="PANTHER" id="PTHR33572">
    <property type="entry name" value="SPORE DEVELOPMENT REGULATOR VOSA"/>
    <property type="match status" value="1"/>
</dbReference>
<dbReference type="GO" id="GO:0005634">
    <property type="term" value="C:nucleus"/>
    <property type="evidence" value="ECO:0007669"/>
    <property type="project" value="UniProtKB-SubCell"/>
</dbReference>
<dbReference type="Pfam" id="PF11754">
    <property type="entry name" value="Velvet"/>
    <property type="match status" value="1"/>
</dbReference>
<evidence type="ECO:0000256" key="3">
    <source>
        <dbReference type="ARBA" id="ARBA00023163"/>
    </source>
</evidence>
<feature type="signal peptide" evidence="5">
    <location>
        <begin position="1"/>
        <end position="17"/>
    </location>
</feature>
<dbReference type="Gene3D" id="2.60.40.3960">
    <property type="entry name" value="Velvet domain"/>
    <property type="match status" value="1"/>
</dbReference>
<dbReference type="AlphaFoldDB" id="A0A0C9MDA4"/>
<protein>
    <recommendedName>
        <fullName evidence="6">Velvet domain-containing protein</fullName>
    </recommendedName>
</protein>
<keyword evidence="4" id="KW-0539">Nucleus</keyword>
<comment type="subcellular location">
    <subcellularLocation>
        <location evidence="1">Nucleus</location>
    </subcellularLocation>
</comment>
<evidence type="ECO:0000256" key="5">
    <source>
        <dbReference type="SAM" id="SignalP"/>
    </source>
</evidence>
<feature type="chain" id="PRO_5002215258" description="Velvet domain-containing protein" evidence="5">
    <location>
        <begin position="18"/>
        <end position="206"/>
    </location>
</feature>
<evidence type="ECO:0000313" key="7">
    <source>
        <dbReference type="EMBL" id="GAN08616.1"/>
    </source>
</evidence>
<dbReference type="STRING" id="91626.A0A0C9MDA4"/>
<evidence type="ECO:0000313" key="8">
    <source>
        <dbReference type="Proteomes" id="UP000053815"/>
    </source>
</evidence>
<organism evidence="7">
    <name type="scientific">Mucor ambiguus</name>
    <dbReference type="NCBI Taxonomy" id="91626"/>
    <lineage>
        <taxon>Eukaryota</taxon>
        <taxon>Fungi</taxon>
        <taxon>Fungi incertae sedis</taxon>
        <taxon>Mucoromycota</taxon>
        <taxon>Mucoromycotina</taxon>
        <taxon>Mucoromycetes</taxon>
        <taxon>Mucorales</taxon>
        <taxon>Mucorineae</taxon>
        <taxon>Mucoraceae</taxon>
        <taxon>Mucor</taxon>
    </lineage>
</organism>
<dbReference type="OrthoDB" id="5599552at2759"/>